<proteinExistence type="predicted"/>
<protein>
    <recommendedName>
        <fullName evidence="4">TolC family protein</fullName>
    </recommendedName>
</protein>
<organism evidence="2 3">
    <name type="scientific">Rubritalea tangerina</name>
    <dbReference type="NCBI Taxonomy" id="430798"/>
    <lineage>
        <taxon>Bacteria</taxon>
        <taxon>Pseudomonadati</taxon>
        <taxon>Verrucomicrobiota</taxon>
        <taxon>Verrucomicrobiia</taxon>
        <taxon>Verrucomicrobiales</taxon>
        <taxon>Rubritaleaceae</taxon>
        <taxon>Rubritalea</taxon>
    </lineage>
</organism>
<dbReference type="Proteomes" id="UP001597389">
    <property type="component" value="Unassembled WGS sequence"/>
</dbReference>
<evidence type="ECO:0000313" key="2">
    <source>
        <dbReference type="EMBL" id="MFD2158092.1"/>
    </source>
</evidence>
<evidence type="ECO:0000313" key="3">
    <source>
        <dbReference type="Proteomes" id="UP001597389"/>
    </source>
</evidence>
<evidence type="ECO:0000256" key="1">
    <source>
        <dbReference type="SAM" id="Coils"/>
    </source>
</evidence>
<keyword evidence="1" id="KW-0175">Coiled coil</keyword>
<keyword evidence="3" id="KW-1185">Reference proteome</keyword>
<gene>
    <name evidence="2" type="ORF">ACFSW8_04180</name>
</gene>
<evidence type="ECO:0008006" key="4">
    <source>
        <dbReference type="Google" id="ProtNLM"/>
    </source>
</evidence>
<dbReference type="EMBL" id="JBHUJB010000020">
    <property type="protein sequence ID" value="MFD2158092.1"/>
    <property type="molecule type" value="Genomic_DNA"/>
</dbReference>
<reference evidence="3" key="1">
    <citation type="journal article" date="2019" name="Int. J. Syst. Evol. Microbiol.">
        <title>The Global Catalogue of Microorganisms (GCM) 10K type strain sequencing project: providing services to taxonomists for standard genome sequencing and annotation.</title>
        <authorList>
            <consortium name="The Broad Institute Genomics Platform"/>
            <consortium name="The Broad Institute Genome Sequencing Center for Infectious Disease"/>
            <person name="Wu L."/>
            <person name="Ma J."/>
        </authorList>
    </citation>
    <scope>NUCLEOTIDE SEQUENCE [LARGE SCALE GENOMIC DNA]</scope>
    <source>
        <strain evidence="3">CCUG 57942</strain>
    </source>
</reference>
<dbReference type="RefSeq" id="WP_377177533.1">
    <property type="nucleotide sequence ID" value="NZ_JBHUJB010000020.1"/>
</dbReference>
<accession>A0ABW4Z8Z4</accession>
<feature type="coiled-coil region" evidence="1">
    <location>
        <begin position="335"/>
        <end position="365"/>
    </location>
</feature>
<sequence>MTPAEERVRMNRDEIESEYLSELSFQQRGKSQGGELKVGWNQALDKMYMHNPQLLQADFKVEDAVNQQKRVWTNLIPLITVGVSDSFELENIEDAFKDVNLRVYSYLPLGEVVKLPKQMYTKKLLYMASQLSAEQTMRQEVIALYRLFQKQELLKLEYRALQLEGELTKSVAGLEDADALKLRESYLEAYEGWKDRYEEWRVAVGDFYMNDYSKVEFMVRSLPDISYKQSELDFSDSGRWGMLQLNLLALEKISEDAQILDTYIRYFPRPDFNVSAPPLYSDSGSAAFDPAEIRIGPSLNWSLDTRGVVTEQLNRIKREKPLSDWRKDKRRRDEIRKLLEGKKALREVEEELEKTQLVVKGYRKAVMSGLVADPQRAIRTMRTLREKEVRLMAKQIEIYTAFWLIDEERWTKTTQRWQKARLIRAKARKEERKREEAANKAKKKR</sequence>
<comment type="caution">
    <text evidence="2">The sequence shown here is derived from an EMBL/GenBank/DDBJ whole genome shotgun (WGS) entry which is preliminary data.</text>
</comment>
<name>A0ABW4Z8Z4_9BACT</name>